<accession>A0A9P7EPP1</accession>
<evidence type="ECO:0000313" key="4">
    <source>
        <dbReference type="Proteomes" id="UP000807769"/>
    </source>
</evidence>
<sequence>MLFNEPFTPNWKTFYFVPSTLLLDVRAVDADKRIHGEYRAQRAFAFISDVYAPPNRAHQETVVKCFSWVIFSHSWGTTEPGLHDIQDKVIYDLDPVGTVVKLQKFCKVARDAGYRWAWSDTWCIDRSRSKNQSTPCSSDITTQRPPSSTYRMSYLRQSRARLQTAFGVLVDFRPETIDA</sequence>
<protein>
    <recommendedName>
        <fullName evidence="2">Heterokaryon incompatibility domain-containing protein</fullName>
    </recommendedName>
</protein>
<dbReference type="GeneID" id="64637242"/>
<gene>
    <name evidence="3" type="ORF">BJ212DRAFT_45029</name>
</gene>
<name>A0A9P7EPP1_9AGAM</name>
<feature type="domain" description="Heterokaryon incompatibility" evidence="2">
    <location>
        <begin position="68"/>
        <end position="133"/>
    </location>
</feature>
<dbReference type="EMBL" id="JABBWG010000001">
    <property type="protein sequence ID" value="KAG1827314.1"/>
    <property type="molecule type" value="Genomic_DNA"/>
</dbReference>
<proteinExistence type="predicted"/>
<reference evidence="3" key="1">
    <citation type="journal article" date="2020" name="New Phytol.">
        <title>Comparative genomics reveals dynamic genome evolution in host specialist ectomycorrhizal fungi.</title>
        <authorList>
            <person name="Lofgren L.A."/>
            <person name="Nguyen N.H."/>
            <person name="Vilgalys R."/>
            <person name="Ruytinx J."/>
            <person name="Liao H.L."/>
            <person name="Branco S."/>
            <person name="Kuo A."/>
            <person name="LaButti K."/>
            <person name="Lipzen A."/>
            <person name="Andreopoulos W."/>
            <person name="Pangilinan J."/>
            <person name="Riley R."/>
            <person name="Hundley H."/>
            <person name="Na H."/>
            <person name="Barry K."/>
            <person name="Grigoriev I.V."/>
            <person name="Stajich J.E."/>
            <person name="Kennedy P.G."/>
        </authorList>
    </citation>
    <scope>NUCLEOTIDE SEQUENCE</scope>
    <source>
        <strain evidence="3">MN1</strain>
    </source>
</reference>
<evidence type="ECO:0000313" key="3">
    <source>
        <dbReference type="EMBL" id="KAG1827314.1"/>
    </source>
</evidence>
<feature type="region of interest" description="Disordered" evidence="1">
    <location>
        <begin position="127"/>
        <end position="147"/>
    </location>
</feature>
<dbReference type="Pfam" id="PF06985">
    <property type="entry name" value="HET"/>
    <property type="match status" value="1"/>
</dbReference>
<dbReference type="AlphaFoldDB" id="A0A9P7EPP1"/>
<evidence type="ECO:0000259" key="2">
    <source>
        <dbReference type="Pfam" id="PF06985"/>
    </source>
</evidence>
<dbReference type="InterPro" id="IPR010730">
    <property type="entry name" value="HET"/>
</dbReference>
<dbReference type="RefSeq" id="XP_041200161.1">
    <property type="nucleotide sequence ID" value="XM_041343226.1"/>
</dbReference>
<comment type="caution">
    <text evidence="3">The sequence shown here is derived from an EMBL/GenBank/DDBJ whole genome shotgun (WGS) entry which is preliminary data.</text>
</comment>
<dbReference type="Proteomes" id="UP000807769">
    <property type="component" value="Unassembled WGS sequence"/>
</dbReference>
<keyword evidence="4" id="KW-1185">Reference proteome</keyword>
<dbReference type="OrthoDB" id="2691269at2759"/>
<evidence type="ECO:0000256" key="1">
    <source>
        <dbReference type="SAM" id="MobiDB-lite"/>
    </source>
</evidence>
<feature type="compositionally biased region" description="Polar residues" evidence="1">
    <location>
        <begin position="130"/>
        <end position="147"/>
    </location>
</feature>
<organism evidence="3 4">
    <name type="scientific">Suillus subaureus</name>
    <dbReference type="NCBI Taxonomy" id="48587"/>
    <lineage>
        <taxon>Eukaryota</taxon>
        <taxon>Fungi</taxon>
        <taxon>Dikarya</taxon>
        <taxon>Basidiomycota</taxon>
        <taxon>Agaricomycotina</taxon>
        <taxon>Agaricomycetes</taxon>
        <taxon>Agaricomycetidae</taxon>
        <taxon>Boletales</taxon>
        <taxon>Suillineae</taxon>
        <taxon>Suillaceae</taxon>
        <taxon>Suillus</taxon>
    </lineage>
</organism>